<reference evidence="7 8" key="1">
    <citation type="journal article" date="2018" name="Front. Microbiol.">
        <title>Genetic and Phylogenetic Characteristics of Pasteurella multocida Isolates From Different Host Species.</title>
        <authorList>
            <person name="Peng Z."/>
            <person name="Liang W."/>
            <person name="Wang F."/>
            <person name="Xu Z."/>
            <person name="Xie Z."/>
            <person name="Lian Z."/>
            <person name="Hua L."/>
            <person name="Zhou R."/>
            <person name="Chen H."/>
            <person name="Wu B."/>
        </authorList>
    </citation>
    <scope>NUCLEOTIDE SEQUENCE [LARGE SCALE GENOMIC DNA]</scope>
    <source>
        <strain evidence="7 8">HNA06</strain>
    </source>
</reference>
<keyword evidence="3 6" id="KW-0732">Signal</keyword>
<evidence type="ECO:0000256" key="3">
    <source>
        <dbReference type="ARBA" id="ARBA00022729"/>
    </source>
</evidence>
<comment type="caution">
    <text evidence="7">The sequence shown here is derived from an EMBL/GenBank/DDBJ whole genome shotgun (WGS) entry which is preliminary data.</text>
</comment>
<protein>
    <submittedName>
        <fullName evidence="7">MipA/OmpV family protein</fullName>
    </submittedName>
</protein>
<dbReference type="RefSeq" id="WP_014667862.1">
    <property type="nucleotide sequence ID" value="NZ_CP090428.1"/>
</dbReference>
<organism evidence="7 8">
    <name type="scientific">Pasteurella multocida</name>
    <dbReference type="NCBI Taxonomy" id="747"/>
    <lineage>
        <taxon>Bacteria</taxon>
        <taxon>Pseudomonadati</taxon>
        <taxon>Pseudomonadota</taxon>
        <taxon>Gammaproteobacteria</taxon>
        <taxon>Pasteurellales</taxon>
        <taxon>Pasteurellaceae</taxon>
        <taxon>Pasteurella</taxon>
    </lineage>
</organism>
<evidence type="ECO:0000313" key="7">
    <source>
        <dbReference type="EMBL" id="NNI78644.1"/>
    </source>
</evidence>
<name>A0A849CJQ9_PASMD</name>
<proteinExistence type="inferred from homology"/>
<dbReference type="EMBL" id="PPVL01000003">
    <property type="protein sequence ID" value="NNI78644.1"/>
    <property type="molecule type" value="Genomic_DNA"/>
</dbReference>
<evidence type="ECO:0000256" key="4">
    <source>
        <dbReference type="ARBA" id="ARBA00023136"/>
    </source>
</evidence>
<dbReference type="PANTHER" id="PTHR38776:SF1">
    <property type="entry name" value="MLTA-INTERACTING PROTEIN-RELATED"/>
    <property type="match status" value="1"/>
</dbReference>
<sequence length="257" mass="28644">MKNKSKLLACCLMALPISSFSIGNNNLIGVGVSAGNSIYQVEKKTAVEPFLMLDLSFGNFYMRGAAGLSELGYQHVFTPSFSTSLFLSPFDGAPIKRKDLKPGYDSIQDRKTQVAVGLGLDYDLSDLFNLPNTNISLEMKKGRRGFNSDITLTRTFMLTDKFSISPSFGLSYYSAKYTNYYFGVKKAELNKTKLKSVYHPKKAYSGHIALNSHYAITDHIGMGLSFSWETYSKAIKKSPIVKRSGEISSALNFYYMF</sequence>
<evidence type="ECO:0000256" key="6">
    <source>
        <dbReference type="SAM" id="SignalP"/>
    </source>
</evidence>
<evidence type="ECO:0000256" key="2">
    <source>
        <dbReference type="ARBA" id="ARBA00005722"/>
    </source>
</evidence>
<dbReference type="Pfam" id="PF06629">
    <property type="entry name" value="MipA"/>
    <property type="match status" value="1"/>
</dbReference>
<dbReference type="InterPro" id="IPR010583">
    <property type="entry name" value="MipA"/>
</dbReference>
<dbReference type="GO" id="GO:0009279">
    <property type="term" value="C:cell outer membrane"/>
    <property type="evidence" value="ECO:0007669"/>
    <property type="project" value="UniProtKB-SubCell"/>
</dbReference>
<comment type="similarity">
    <text evidence="2">Belongs to the MipA/OmpV family.</text>
</comment>
<keyword evidence="5" id="KW-0998">Cell outer membrane</keyword>
<evidence type="ECO:0000313" key="8">
    <source>
        <dbReference type="Proteomes" id="UP000540079"/>
    </source>
</evidence>
<evidence type="ECO:0000256" key="5">
    <source>
        <dbReference type="ARBA" id="ARBA00023237"/>
    </source>
</evidence>
<keyword evidence="4" id="KW-0472">Membrane</keyword>
<feature type="chain" id="PRO_5032817392" evidence="6">
    <location>
        <begin position="22"/>
        <end position="257"/>
    </location>
</feature>
<comment type="subcellular location">
    <subcellularLocation>
        <location evidence="1">Cell outer membrane</location>
    </subcellularLocation>
</comment>
<dbReference type="PANTHER" id="PTHR38776">
    <property type="entry name" value="MLTA-INTERACTING PROTEIN-RELATED"/>
    <property type="match status" value="1"/>
</dbReference>
<evidence type="ECO:0000256" key="1">
    <source>
        <dbReference type="ARBA" id="ARBA00004442"/>
    </source>
</evidence>
<dbReference type="Proteomes" id="UP000540079">
    <property type="component" value="Unassembled WGS sequence"/>
</dbReference>
<feature type="signal peptide" evidence="6">
    <location>
        <begin position="1"/>
        <end position="21"/>
    </location>
</feature>
<gene>
    <name evidence="7" type="ORF">C2800_04290</name>
</gene>
<accession>A0A849CJQ9</accession>
<dbReference type="AlphaFoldDB" id="A0A849CJQ9"/>